<dbReference type="AlphaFoldDB" id="A0A7W7LNW8"/>
<dbReference type="Pfam" id="PF19988">
    <property type="entry name" value="DUF6424"/>
    <property type="match status" value="1"/>
</dbReference>
<proteinExistence type="predicted"/>
<organism evidence="1 2">
    <name type="scientific">Streptomyces olivoverticillatus</name>
    <dbReference type="NCBI Taxonomy" id="66427"/>
    <lineage>
        <taxon>Bacteria</taxon>
        <taxon>Bacillati</taxon>
        <taxon>Actinomycetota</taxon>
        <taxon>Actinomycetes</taxon>
        <taxon>Kitasatosporales</taxon>
        <taxon>Streptomycetaceae</taxon>
        <taxon>Streptomyces</taxon>
    </lineage>
</organism>
<dbReference type="RefSeq" id="WP_184349551.1">
    <property type="nucleotide sequence ID" value="NZ_JACHJH010000003.1"/>
</dbReference>
<sequence>MAADATNAKADPSQPHTEAEKLGWEINIPGHAPRQDSPAYIASRKRMHELLATLDHPFYGPEPVEDHHGGGLWLKDDDGWFMVRNLVGIEWSAQFCADPAKVDLLRQNARRIYTAFPQAVEELGIRELLDTPITDAAGVANWTDSICNASVPLEHKDHSAELPSGGGVHHYPSPITEIGFFKMDDFELWVNDEQGQTVAVAPVDKRGKGDARVHVLYAAQDSELYPKLQQAQAQGDVLLLDPKSQVAQAAFAKQT</sequence>
<gene>
    <name evidence="1" type="ORF">FHS39_002726</name>
</gene>
<dbReference type="Proteomes" id="UP000556084">
    <property type="component" value="Unassembled WGS sequence"/>
</dbReference>
<comment type="caution">
    <text evidence="1">The sequence shown here is derived from an EMBL/GenBank/DDBJ whole genome shotgun (WGS) entry which is preliminary data.</text>
</comment>
<accession>A0A7W7LNW8</accession>
<dbReference type="InterPro" id="IPR046309">
    <property type="entry name" value="DUF6424"/>
</dbReference>
<name>A0A7W7LNW8_9ACTN</name>
<keyword evidence="2" id="KW-1185">Reference proteome</keyword>
<reference evidence="1 2" key="1">
    <citation type="submission" date="2020-08" db="EMBL/GenBank/DDBJ databases">
        <title>Genomic Encyclopedia of Type Strains, Phase III (KMG-III): the genomes of soil and plant-associated and newly described type strains.</title>
        <authorList>
            <person name="Whitman W."/>
        </authorList>
    </citation>
    <scope>NUCLEOTIDE SEQUENCE [LARGE SCALE GENOMIC DNA]</scope>
    <source>
        <strain evidence="1 2">CECT 3266</strain>
    </source>
</reference>
<evidence type="ECO:0000313" key="1">
    <source>
        <dbReference type="EMBL" id="MBB4893695.1"/>
    </source>
</evidence>
<protein>
    <submittedName>
        <fullName evidence="1">Uncharacterized protein</fullName>
    </submittedName>
</protein>
<dbReference type="EMBL" id="JACHJH010000003">
    <property type="protein sequence ID" value="MBB4893695.1"/>
    <property type="molecule type" value="Genomic_DNA"/>
</dbReference>
<evidence type="ECO:0000313" key="2">
    <source>
        <dbReference type="Proteomes" id="UP000556084"/>
    </source>
</evidence>